<keyword evidence="1" id="KW-1133">Transmembrane helix</keyword>
<reference evidence="2 3" key="1">
    <citation type="submission" date="2024-08" db="EMBL/GenBank/DDBJ databases">
        <title>Gnathostoma spinigerum genome.</title>
        <authorList>
            <person name="Gonzalez-Bertolin B."/>
            <person name="Monzon S."/>
            <person name="Zaballos A."/>
            <person name="Jimenez P."/>
            <person name="Dekumyoy P."/>
            <person name="Varona S."/>
            <person name="Cuesta I."/>
            <person name="Sumanam S."/>
            <person name="Adisakwattana P."/>
            <person name="Gasser R.B."/>
            <person name="Hernandez-Gonzalez A."/>
            <person name="Young N.D."/>
            <person name="Perteguer M.J."/>
        </authorList>
    </citation>
    <scope>NUCLEOTIDE SEQUENCE [LARGE SCALE GENOMIC DNA]</scope>
    <source>
        <strain evidence="2">AL3</strain>
        <tissue evidence="2">Liver</tissue>
    </source>
</reference>
<feature type="transmembrane region" description="Helical" evidence="1">
    <location>
        <begin position="50"/>
        <end position="68"/>
    </location>
</feature>
<name>A0ABD6E5F7_9BILA</name>
<gene>
    <name evidence="2" type="ORF">AB6A40_001969</name>
</gene>
<accession>A0ABD6E5F7</accession>
<evidence type="ECO:0000256" key="1">
    <source>
        <dbReference type="SAM" id="Phobius"/>
    </source>
</evidence>
<protein>
    <submittedName>
        <fullName evidence="2">Uncharacterized protein</fullName>
    </submittedName>
</protein>
<comment type="caution">
    <text evidence="2">The sequence shown here is derived from an EMBL/GenBank/DDBJ whole genome shotgun (WGS) entry which is preliminary data.</text>
</comment>
<dbReference type="EMBL" id="JBGFUD010000801">
    <property type="protein sequence ID" value="MFH4975260.1"/>
    <property type="molecule type" value="Genomic_DNA"/>
</dbReference>
<keyword evidence="1" id="KW-0812">Transmembrane</keyword>
<dbReference type="AlphaFoldDB" id="A0ABD6E5F7"/>
<keyword evidence="3" id="KW-1185">Reference proteome</keyword>
<evidence type="ECO:0000313" key="3">
    <source>
        <dbReference type="Proteomes" id="UP001608902"/>
    </source>
</evidence>
<feature type="transmembrane region" description="Helical" evidence="1">
    <location>
        <begin position="20"/>
        <end position="38"/>
    </location>
</feature>
<proteinExistence type="predicted"/>
<sequence>MNNKAKRPVKSFRNFRKKSFIWSGWVLYGHLGHFGAVQLPHALASSFLEISHFCWSLIIRFFIIFCSTT</sequence>
<evidence type="ECO:0000313" key="2">
    <source>
        <dbReference type="EMBL" id="MFH4975260.1"/>
    </source>
</evidence>
<keyword evidence="1" id="KW-0472">Membrane</keyword>
<organism evidence="2 3">
    <name type="scientific">Gnathostoma spinigerum</name>
    <dbReference type="NCBI Taxonomy" id="75299"/>
    <lineage>
        <taxon>Eukaryota</taxon>
        <taxon>Metazoa</taxon>
        <taxon>Ecdysozoa</taxon>
        <taxon>Nematoda</taxon>
        <taxon>Chromadorea</taxon>
        <taxon>Rhabditida</taxon>
        <taxon>Spirurina</taxon>
        <taxon>Gnathostomatomorpha</taxon>
        <taxon>Gnathostomatoidea</taxon>
        <taxon>Gnathostomatidae</taxon>
        <taxon>Gnathostoma</taxon>
    </lineage>
</organism>
<dbReference type="Proteomes" id="UP001608902">
    <property type="component" value="Unassembled WGS sequence"/>
</dbReference>